<keyword evidence="3" id="KW-1185">Reference proteome</keyword>
<dbReference type="InterPro" id="IPR051266">
    <property type="entry name" value="CLCR"/>
</dbReference>
<evidence type="ECO:0000259" key="1">
    <source>
        <dbReference type="PROSITE" id="PS50234"/>
    </source>
</evidence>
<dbReference type="InterPro" id="IPR036465">
    <property type="entry name" value="vWFA_dom_sf"/>
</dbReference>
<dbReference type="InterPro" id="IPR002035">
    <property type="entry name" value="VWF_A"/>
</dbReference>
<protein>
    <submittedName>
        <fullName evidence="2">VWA domain-containing protein</fullName>
    </submittedName>
</protein>
<accession>A0ABX1LXI8</accession>
<proteinExistence type="predicted"/>
<dbReference type="Gene3D" id="3.40.50.410">
    <property type="entry name" value="von Willebrand factor, type A domain"/>
    <property type="match status" value="1"/>
</dbReference>
<sequence length="426" mass="46155">MSVNLTCKLSDRHLDSHQGSSQRQLAIAVSASSSSTSSNAPLNLCLVLDHSGSMGGQPLETVKRAAQDLVDQMYPQDRISVIGFDHKAKVVVENQLVERIASIKEKIQSLKASGGTCIDDGIKLGLQETSKGKDGTVSQLFVLTDGENEHGDNERCFQFSRLATEYNMTLHSLGFGDSWNQDVLERIADAGGGAMAYIPSPEAAGAEFQKLLRRVQAIGLTNAHLILQLAPHVRLAELKPIAQVAPDTIELSYQTEGDAIIVRLGDLMTDVERVVLFNLYISPASYITSYPDSSEIPILSAQVRYDIPSQGQVNTLSPSVAIAAELVQDFNPQVDPQVQNYVLALAKYRQTQLAEQKLQEGDRTGAATMLQSAAKTALQMGDHNASTILQNNATRLQSGTFLSEADRKKTRIASKTVLQAPPEPNT</sequence>
<feature type="domain" description="VWFA" evidence="1">
    <location>
        <begin position="43"/>
        <end position="215"/>
    </location>
</feature>
<dbReference type="RefSeq" id="WP_169365835.1">
    <property type="nucleotide sequence ID" value="NZ_JAAVJL010000004.1"/>
</dbReference>
<evidence type="ECO:0000313" key="2">
    <source>
        <dbReference type="EMBL" id="NMF60907.1"/>
    </source>
</evidence>
<comment type="caution">
    <text evidence="2">The sequence shown here is derived from an EMBL/GenBank/DDBJ whole genome shotgun (WGS) entry which is preliminary data.</text>
</comment>
<reference evidence="2 3" key="1">
    <citation type="submission" date="2020-03" db="EMBL/GenBank/DDBJ databases">
        <title>Draft Genome Sequence of 2-Methylisoborneol Producing Pseudanabaena yagii Strain GIHE-NHR1 Isolated from North Han River in South Korea.</title>
        <authorList>
            <person name="Jeong J."/>
        </authorList>
    </citation>
    <scope>NUCLEOTIDE SEQUENCE [LARGE SCALE GENOMIC DNA]</scope>
    <source>
        <strain evidence="2 3">GIHE-NHR1</strain>
    </source>
</reference>
<name>A0ABX1LXI8_9CYAN</name>
<organism evidence="2 3">
    <name type="scientific">Pseudanabaena yagii GIHE-NHR1</name>
    <dbReference type="NCBI Taxonomy" id="2722753"/>
    <lineage>
        <taxon>Bacteria</taxon>
        <taxon>Bacillati</taxon>
        <taxon>Cyanobacteriota</taxon>
        <taxon>Cyanophyceae</taxon>
        <taxon>Pseudanabaenales</taxon>
        <taxon>Pseudanabaenaceae</taxon>
        <taxon>Pseudanabaena</taxon>
        <taxon>Pseudanabaena yagii</taxon>
    </lineage>
</organism>
<dbReference type="PANTHER" id="PTHR10579">
    <property type="entry name" value="CALCIUM-ACTIVATED CHLORIDE CHANNEL REGULATOR"/>
    <property type="match status" value="1"/>
</dbReference>
<dbReference type="SUPFAM" id="SSF53300">
    <property type="entry name" value="vWA-like"/>
    <property type="match status" value="1"/>
</dbReference>
<dbReference type="EMBL" id="JAAVJL010000004">
    <property type="protein sequence ID" value="NMF60907.1"/>
    <property type="molecule type" value="Genomic_DNA"/>
</dbReference>
<dbReference type="PROSITE" id="PS50234">
    <property type="entry name" value="VWFA"/>
    <property type="match status" value="1"/>
</dbReference>
<gene>
    <name evidence="2" type="ORF">HC246_23490</name>
</gene>
<evidence type="ECO:0000313" key="3">
    <source>
        <dbReference type="Proteomes" id="UP000738376"/>
    </source>
</evidence>
<dbReference type="SMART" id="SM00327">
    <property type="entry name" value="VWA"/>
    <property type="match status" value="1"/>
</dbReference>
<dbReference type="Proteomes" id="UP000738376">
    <property type="component" value="Unassembled WGS sequence"/>
</dbReference>
<dbReference type="PANTHER" id="PTHR10579:SF43">
    <property type="entry name" value="ZINC FINGER (C3HC4-TYPE RING FINGER) FAMILY PROTEIN"/>
    <property type="match status" value="1"/>
</dbReference>
<dbReference type="Pfam" id="PF00092">
    <property type="entry name" value="VWA"/>
    <property type="match status" value="1"/>
</dbReference>